<dbReference type="RefSeq" id="WP_119977506.1">
    <property type="nucleotide sequence ID" value="NZ_BPFB01000015.1"/>
</dbReference>
<evidence type="ECO:0000313" key="2">
    <source>
        <dbReference type="EMBL" id="GIU46092.1"/>
    </source>
</evidence>
<comment type="caution">
    <text evidence="2">The sequence shown here is derived from an EMBL/GenBank/DDBJ whole genome shotgun (WGS) entry which is preliminary data.</text>
</comment>
<feature type="compositionally biased region" description="Polar residues" evidence="1">
    <location>
        <begin position="1"/>
        <end position="11"/>
    </location>
</feature>
<organism evidence="2 3">
    <name type="scientific">Shewanella algidipiscicola</name>
    <dbReference type="NCBI Taxonomy" id="614070"/>
    <lineage>
        <taxon>Bacteria</taxon>
        <taxon>Pseudomonadati</taxon>
        <taxon>Pseudomonadota</taxon>
        <taxon>Gammaproteobacteria</taxon>
        <taxon>Alteromonadales</taxon>
        <taxon>Shewanellaceae</taxon>
        <taxon>Shewanella</taxon>
    </lineage>
</organism>
<proteinExistence type="predicted"/>
<sequence length="611" mass="65605">MSQNSITTPVTTGAGAQKPGTPSGSKAEVLIPVEIKRTAEGDSIKLNKHDYRIDYSRRVDRQALSRIDTQQVVVTRVVPSTAASANLSATLQLLGNTYNEPIPAPLQAYIKGNRVNLAQLTQLATRVQGYPLGEAKVVAGMVSLAGALAFTSGNSNLPSGTYSAAIIMENGQLQLSLTTKLDQIAVTLLPVVLNQAPKQDVTNQQLLTLPSLTSTYSQLSQQLAALAVPQSQIASLHTALSGLKVPDRLAEGHLTAQRPAGMGQLLGPITAPSDALSKTNLFQMAASISTSLTDANRVSPMLNGISQLMLKPKSLALPVNDTNRQTVNTLGKAASPPLHRGLTQAMQQMAGSEATRNTDTVKIATEQSLLSLVKQQLALAFPRPLADLAVPSLVQRELIDTLAGITPPISNHTLGNNSHSGTIAVLFQLLLGRNLQQNTQVDANKYLQQLQRQIGVSSTLLRLLDKAGTGESMGKLLSGLSLYQQASSDNNQGINWYFALPYTLDNKQEELEGHFEQTPQDSDKHDKWRLQLKFNLSSGSLLINADIKQQQLSLSFTADSKPLLTTINLRLESLQQKLSSIGMQSVNIVTQQSQVPASLLPGEHYLVKIKA</sequence>
<evidence type="ECO:0000313" key="3">
    <source>
        <dbReference type="Proteomes" id="UP000761574"/>
    </source>
</evidence>
<keyword evidence="3" id="KW-1185">Reference proteome</keyword>
<accession>A0ABQ4PEU4</accession>
<feature type="region of interest" description="Disordered" evidence="1">
    <location>
        <begin position="1"/>
        <end position="27"/>
    </location>
</feature>
<gene>
    <name evidence="2" type="ORF">TUM4630_15730</name>
</gene>
<evidence type="ECO:0008006" key="4">
    <source>
        <dbReference type="Google" id="ProtNLM"/>
    </source>
</evidence>
<reference evidence="2 3" key="1">
    <citation type="submission" date="2021-05" db="EMBL/GenBank/DDBJ databases">
        <title>Molecular characterization for Shewanella algae harboring chromosomal blaOXA-55-like strains isolated from clinical and environment sample.</title>
        <authorList>
            <person name="Ohama Y."/>
            <person name="Aoki K."/>
            <person name="Harada S."/>
            <person name="Moriya K."/>
            <person name="Ishii Y."/>
            <person name="Tateda K."/>
        </authorList>
    </citation>
    <scope>NUCLEOTIDE SEQUENCE [LARGE SCALE GENOMIC DNA]</scope>
    <source>
        <strain evidence="2 3">LMG 23746</strain>
    </source>
</reference>
<name>A0ABQ4PEU4_9GAMM</name>
<protein>
    <recommendedName>
        <fullName evidence="4">Flagellar hook-length control protein FliK</fullName>
    </recommendedName>
</protein>
<dbReference type="Proteomes" id="UP000761574">
    <property type="component" value="Unassembled WGS sequence"/>
</dbReference>
<evidence type="ECO:0000256" key="1">
    <source>
        <dbReference type="SAM" id="MobiDB-lite"/>
    </source>
</evidence>
<dbReference type="EMBL" id="BPFB01000015">
    <property type="protein sequence ID" value="GIU46092.1"/>
    <property type="molecule type" value="Genomic_DNA"/>
</dbReference>